<dbReference type="InterPro" id="IPR051846">
    <property type="entry name" value="SH2_domain_adapters"/>
</dbReference>
<keyword evidence="1" id="KW-0378">Hydrolase</keyword>
<dbReference type="InterPro" id="IPR003305">
    <property type="entry name" value="CenC_carb-bd"/>
</dbReference>
<dbReference type="Pfam" id="PF02018">
    <property type="entry name" value="CBM_4_9"/>
    <property type="match status" value="1"/>
</dbReference>
<evidence type="ECO:0000259" key="4">
    <source>
        <dbReference type="PROSITE" id="PS50093"/>
    </source>
</evidence>
<dbReference type="InterPro" id="IPR022409">
    <property type="entry name" value="PKD/Chitinase_dom"/>
</dbReference>
<dbReference type="GO" id="GO:0016798">
    <property type="term" value="F:hydrolase activity, acting on glycosyl bonds"/>
    <property type="evidence" value="ECO:0007669"/>
    <property type="project" value="InterPro"/>
</dbReference>
<evidence type="ECO:0000256" key="3">
    <source>
        <dbReference type="SAM" id="MobiDB-lite"/>
    </source>
</evidence>
<dbReference type="Pfam" id="PF16403">
    <property type="entry name" value="Bact_surface_Ig-like"/>
    <property type="match status" value="2"/>
</dbReference>
<dbReference type="CDD" id="cd00146">
    <property type="entry name" value="PKD"/>
    <property type="match status" value="1"/>
</dbReference>
<dbReference type="Gene3D" id="2.60.120.260">
    <property type="entry name" value="Galactose-binding domain-like"/>
    <property type="match status" value="3"/>
</dbReference>
<dbReference type="SUPFAM" id="SSF49785">
    <property type="entry name" value="Galactose-binding domain-like"/>
    <property type="match status" value="2"/>
</dbReference>
<dbReference type="InterPro" id="IPR032179">
    <property type="entry name" value="Cry22Aa_Ig-like"/>
</dbReference>
<keyword evidence="6" id="KW-1185">Reference proteome</keyword>
<dbReference type="PANTHER" id="PTHR15127:SF32">
    <property type="entry name" value="HEAVYWEIGHT, ISOFORM A"/>
    <property type="match status" value="1"/>
</dbReference>
<dbReference type="KEGG" id="fuv:JR347_12540"/>
<dbReference type="InterPro" id="IPR013783">
    <property type="entry name" value="Ig-like_fold"/>
</dbReference>
<sequence>MRNILNYLLTIPAFAIIILFAGCGDEDENLPQVIAGFNFELNENSGTVTFENTSENADSYLWDFGDETTSTDEEPTKTYGNGTYIVNLTALNSAGASNTFSDTISVVVKKVVSLPITFDDTSVNYEAYVFSGASFEVVANPDESGSNNKSTNVGAIINSGAEFEGVSFDLGNNLNLETERSVTMSFWSDTPIDVLAKLEGDDVDEVEATESHGGTGWEVITFDFSASDSYSIFTLFADGPGTTAGTFYFDDVIQSATVDTTPPVITLNGDATVAVVTGEEYVELGAIAIDNIDGDISGNIIIDNSALDINTEGSYEVTYNVTDAAGNAADEVIRTVIVSDADLVKPVITLSGDNPFKFITGDTFNDPGATAADNIDGDITGDIVVSGNVDANTAGTYTLTYNVSDAAGNAADPVTREVVVGLVNGDFQTGDGTGWFGNALDVRTDDGTEYYTFANPTVAGAPFDVNLSQEVNLVMGQTYTLSFEASSDRNRTIVVGLGQNFGDFEADTTWLEINDTPTMYSVELTTNADDTGTPFGGDESNRLLFDMGADVGVVVIDKVSLSASTGGGSGGGGGGGDPVDGNLIVNPGFEDPENGIADAPGDWLFFNNGGTVSIDNTENNGGSNSAKIEVVGPGGNPGIKKERFGIGTVQAGDVVQISFDHKGTLQGDGGVFGVLLFVELGEGEAGDPITVDFGAMGQNPTLSADWTTYTQTYTIPGGSNTNGGLSLLIQGVCGPAGCGVTANIDNVSIVLNP</sequence>
<name>A0A974ZZS1_9BACT</name>
<dbReference type="InterPro" id="IPR035986">
    <property type="entry name" value="PKD_dom_sf"/>
</dbReference>
<dbReference type="Proteomes" id="UP000662783">
    <property type="component" value="Chromosome"/>
</dbReference>
<dbReference type="PROSITE" id="PS51257">
    <property type="entry name" value="PROKAR_LIPOPROTEIN"/>
    <property type="match status" value="1"/>
</dbReference>
<dbReference type="AlphaFoldDB" id="A0A974ZZS1"/>
<feature type="compositionally biased region" description="Gly residues" evidence="3">
    <location>
        <begin position="565"/>
        <end position="578"/>
    </location>
</feature>
<dbReference type="EMBL" id="CP070608">
    <property type="protein sequence ID" value="QSE96430.1"/>
    <property type="molecule type" value="Genomic_DNA"/>
</dbReference>
<dbReference type="Pfam" id="PF18911">
    <property type="entry name" value="PKD_4"/>
    <property type="match status" value="1"/>
</dbReference>
<dbReference type="SMART" id="SM00089">
    <property type="entry name" value="PKD"/>
    <property type="match status" value="1"/>
</dbReference>
<dbReference type="PANTHER" id="PTHR15127">
    <property type="entry name" value="HEAVYWEIGHT, ISOFORM A"/>
    <property type="match status" value="1"/>
</dbReference>
<protein>
    <submittedName>
        <fullName evidence="5">DUF5011 domain-containing protein</fullName>
    </submittedName>
</protein>
<feature type="region of interest" description="Disordered" evidence="3">
    <location>
        <begin position="565"/>
        <end position="585"/>
    </location>
</feature>
<dbReference type="InterPro" id="IPR008979">
    <property type="entry name" value="Galactose-bd-like_sf"/>
</dbReference>
<reference evidence="5" key="1">
    <citation type="submission" date="2021-02" db="EMBL/GenBank/DDBJ databases">
        <title>Fulvivirga sp. S481 isolated from sea water.</title>
        <authorList>
            <person name="Bae S.S."/>
            <person name="Baek K."/>
        </authorList>
    </citation>
    <scope>NUCLEOTIDE SEQUENCE</scope>
    <source>
        <strain evidence="5">S481</strain>
    </source>
</reference>
<dbReference type="GO" id="GO:0001784">
    <property type="term" value="F:phosphotyrosine residue binding"/>
    <property type="evidence" value="ECO:0007669"/>
    <property type="project" value="TreeGrafter"/>
</dbReference>
<dbReference type="InterPro" id="IPR000601">
    <property type="entry name" value="PKD_dom"/>
</dbReference>
<accession>A0A974ZZS1</accession>
<dbReference type="SUPFAM" id="SSF49299">
    <property type="entry name" value="PKD domain"/>
    <property type="match status" value="1"/>
</dbReference>
<dbReference type="RefSeq" id="WP_205720946.1">
    <property type="nucleotide sequence ID" value="NZ_CP070608.1"/>
</dbReference>
<organism evidence="5 6">
    <name type="scientific">Fulvivirga lutea</name>
    <dbReference type="NCBI Taxonomy" id="2810512"/>
    <lineage>
        <taxon>Bacteria</taxon>
        <taxon>Pseudomonadati</taxon>
        <taxon>Bacteroidota</taxon>
        <taxon>Cytophagia</taxon>
        <taxon>Cytophagales</taxon>
        <taxon>Fulvivirgaceae</taxon>
        <taxon>Fulvivirga</taxon>
    </lineage>
</organism>
<dbReference type="PROSITE" id="PS50093">
    <property type="entry name" value="PKD"/>
    <property type="match status" value="1"/>
</dbReference>
<evidence type="ECO:0000256" key="1">
    <source>
        <dbReference type="ARBA" id="ARBA00022801"/>
    </source>
</evidence>
<feature type="domain" description="PKD" evidence="4">
    <location>
        <begin position="59"/>
        <end position="108"/>
    </location>
</feature>
<proteinExistence type="predicted"/>
<evidence type="ECO:0000313" key="5">
    <source>
        <dbReference type="EMBL" id="QSE96430.1"/>
    </source>
</evidence>
<evidence type="ECO:0000313" key="6">
    <source>
        <dbReference type="Proteomes" id="UP000662783"/>
    </source>
</evidence>
<keyword evidence="2" id="KW-0727">SH2 domain</keyword>
<dbReference type="Gene3D" id="2.60.40.10">
    <property type="entry name" value="Immunoglobulins"/>
    <property type="match status" value="3"/>
</dbReference>
<evidence type="ECO:0000256" key="2">
    <source>
        <dbReference type="ARBA" id="ARBA00022999"/>
    </source>
</evidence>
<gene>
    <name evidence="5" type="ORF">JR347_12540</name>
</gene>